<dbReference type="AlphaFoldDB" id="A0A0E9PAT7"/>
<accession>A0A0E9PAT7</accession>
<organism evidence="1">
    <name type="scientific">Anguilla anguilla</name>
    <name type="common">European freshwater eel</name>
    <name type="synonym">Muraena anguilla</name>
    <dbReference type="NCBI Taxonomy" id="7936"/>
    <lineage>
        <taxon>Eukaryota</taxon>
        <taxon>Metazoa</taxon>
        <taxon>Chordata</taxon>
        <taxon>Craniata</taxon>
        <taxon>Vertebrata</taxon>
        <taxon>Euteleostomi</taxon>
        <taxon>Actinopterygii</taxon>
        <taxon>Neopterygii</taxon>
        <taxon>Teleostei</taxon>
        <taxon>Anguilliformes</taxon>
        <taxon>Anguillidae</taxon>
        <taxon>Anguilla</taxon>
    </lineage>
</organism>
<reference evidence="1" key="1">
    <citation type="submission" date="2014-11" db="EMBL/GenBank/DDBJ databases">
        <authorList>
            <person name="Amaro Gonzalez C."/>
        </authorList>
    </citation>
    <scope>NUCLEOTIDE SEQUENCE</scope>
</reference>
<evidence type="ECO:0000313" key="1">
    <source>
        <dbReference type="EMBL" id="JAH01180.1"/>
    </source>
</evidence>
<protein>
    <submittedName>
        <fullName evidence="1">Uncharacterized protein</fullName>
    </submittedName>
</protein>
<sequence>MERQKLMMGNCIASHSLWAQKRTVDLCC</sequence>
<reference evidence="1" key="2">
    <citation type="journal article" date="2015" name="Fish Shellfish Immunol.">
        <title>Early steps in the European eel (Anguilla anguilla)-Vibrio vulnificus interaction in the gills: Role of the RtxA13 toxin.</title>
        <authorList>
            <person name="Callol A."/>
            <person name="Pajuelo D."/>
            <person name="Ebbesson L."/>
            <person name="Teles M."/>
            <person name="MacKenzie S."/>
            <person name="Amaro C."/>
        </authorList>
    </citation>
    <scope>NUCLEOTIDE SEQUENCE</scope>
</reference>
<proteinExistence type="predicted"/>
<name>A0A0E9PAT7_ANGAN</name>
<dbReference type="EMBL" id="GBXM01099853">
    <property type="protein sequence ID" value="JAH08724.1"/>
    <property type="molecule type" value="Transcribed_RNA"/>
</dbReference>
<dbReference type="EMBL" id="GBXM01107397">
    <property type="protein sequence ID" value="JAH01180.1"/>
    <property type="molecule type" value="Transcribed_RNA"/>
</dbReference>